<dbReference type="InterPro" id="IPR004013">
    <property type="entry name" value="PHP_dom"/>
</dbReference>
<comment type="pathway">
    <text evidence="1 8">Amino-acid biosynthesis; L-histidine biosynthesis; L-histidine from 5-phospho-alpha-D-ribose 1-diphosphate: step 8/9.</text>
</comment>
<dbReference type="InterPro" id="IPR016195">
    <property type="entry name" value="Pol/histidinol_Pase-like"/>
</dbReference>
<dbReference type="AlphaFoldDB" id="A0A5S5BWB4"/>
<dbReference type="PANTHER" id="PTHR21039">
    <property type="entry name" value="HISTIDINOL PHOSPHATASE-RELATED"/>
    <property type="match status" value="1"/>
</dbReference>
<name>A0A5S5BWB4_9BACL</name>
<keyword evidence="11" id="KW-1185">Reference proteome</keyword>
<keyword evidence="6 8" id="KW-0368">Histidine biosynthesis</keyword>
<protein>
    <recommendedName>
        <fullName evidence="3 8">Histidinol-phosphatase</fullName>
        <shortName evidence="8">HolPase</shortName>
        <ecNumber evidence="3 8">3.1.3.15</ecNumber>
    </recommendedName>
</protein>
<sequence length="273" mass="30909">MTTIKFDLHTHHFRCGHADGNIEEYIQAGIEAGLTAIGISDHSPYFASEEDQPQPGIAMAKSDFENYISEVLRLKAKYEGKIDVLLGIESDFYPEHIDLYRSMYDKHPFDYIIGSVHQTRGISIFNRNRWKGVTQTKQIEEKAHYYDLIRQSAASGVFQILGHIDAMKGYFPAFSHIPANEAIDGTLQAIAGYNVAIEINTSGSTKECGGWYPSDAILERARFYGVPVTFGSDAHKPSRVGDEWELVQKRLKEIGFKEWVYYKQKQPIVVPIP</sequence>
<dbReference type="GO" id="GO:0000105">
    <property type="term" value="P:L-histidine biosynthetic process"/>
    <property type="evidence" value="ECO:0007669"/>
    <property type="project" value="UniProtKB-UniRule"/>
</dbReference>
<evidence type="ECO:0000256" key="3">
    <source>
        <dbReference type="ARBA" id="ARBA00013085"/>
    </source>
</evidence>
<dbReference type="Gene3D" id="3.20.20.140">
    <property type="entry name" value="Metal-dependent hydrolases"/>
    <property type="match status" value="1"/>
</dbReference>
<evidence type="ECO:0000256" key="6">
    <source>
        <dbReference type="ARBA" id="ARBA00023102"/>
    </source>
</evidence>
<dbReference type="GO" id="GO:0004401">
    <property type="term" value="F:histidinol-phosphatase activity"/>
    <property type="evidence" value="ECO:0007669"/>
    <property type="project" value="UniProtKB-UniRule"/>
</dbReference>
<keyword evidence="5 8" id="KW-0378">Hydrolase</keyword>
<reference evidence="10 11" key="1">
    <citation type="submission" date="2019-07" db="EMBL/GenBank/DDBJ databases">
        <title>Genomic Encyclopedia of Type Strains, Phase III (KMG-III): the genomes of soil and plant-associated and newly described type strains.</title>
        <authorList>
            <person name="Whitman W."/>
        </authorList>
    </citation>
    <scope>NUCLEOTIDE SEQUENCE [LARGE SCALE GENOMIC DNA]</scope>
    <source>
        <strain evidence="10 11">BL24</strain>
    </source>
</reference>
<dbReference type="GO" id="GO:0005737">
    <property type="term" value="C:cytoplasm"/>
    <property type="evidence" value="ECO:0007669"/>
    <property type="project" value="TreeGrafter"/>
</dbReference>
<dbReference type="UniPathway" id="UPA00031">
    <property type="reaction ID" value="UER00013"/>
</dbReference>
<feature type="domain" description="PHP" evidence="9">
    <location>
        <begin position="7"/>
        <end position="202"/>
    </location>
</feature>
<evidence type="ECO:0000313" key="10">
    <source>
        <dbReference type="EMBL" id="TYP71284.1"/>
    </source>
</evidence>
<dbReference type="EMBL" id="VNHS01000010">
    <property type="protein sequence ID" value="TYP71284.1"/>
    <property type="molecule type" value="Genomic_DNA"/>
</dbReference>
<dbReference type="PANTHER" id="PTHR21039:SF0">
    <property type="entry name" value="HISTIDINOL-PHOSPHATASE"/>
    <property type="match status" value="1"/>
</dbReference>
<evidence type="ECO:0000256" key="1">
    <source>
        <dbReference type="ARBA" id="ARBA00004970"/>
    </source>
</evidence>
<evidence type="ECO:0000259" key="9">
    <source>
        <dbReference type="Pfam" id="PF02811"/>
    </source>
</evidence>
<evidence type="ECO:0000313" key="11">
    <source>
        <dbReference type="Proteomes" id="UP000323257"/>
    </source>
</evidence>
<dbReference type="CDD" id="cd12110">
    <property type="entry name" value="PHP_HisPPase_Hisj_like"/>
    <property type="match status" value="1"/>
</dbReference>
<evidence type="ECO:0000256" key="8">
    <source>
        <dbReference type="RuleBase" id="RU366003"/>
    </source>
</evidence>
<dbReference type="Proteomes" id="UP000323257">
    <property type="component" value="Unassembled WGS sequence"/>
</dbReference>
<accession>A0A5S5BWB4</accession>
<evidence type="ECO:0000256" key="5">
    <source>
        <dbReference type="ARBA" id="ARBA00022801"/>
    </source>
</evidence>
<keyword evidence="4 8" id="KW-0028">Amino-acid biosynthesis</keyword>
<evidence type="ECO:0000256" key="4">
    <source>
        <dbReference type="ARBA" id="ARBA00022605"/>
    </source>
</evidence>
<evidence type="ECO:0000256" key="7">
    <source>
        <dbReference type="ARBA" id="ARBA00049158"/>
    </source>
</evidence>
<evidence type="ECO:0000256" key="2">
    <source>
        <dbReference type="ARBA" id="ARBA00009152"/>
    </source>
</evidence>
<proteinExistence type="inferred from homology"/>
<organism evidence="10 11">
    <name type="scientific">Paenibacillus methanolicus</name>
    <dbReference type="NCBI Taxonomy" id="582686"/>
    <lineage>
        <taxon>Bacteria</taxon>
        <taxon>Bacillati</taxon>
        <taxon>Bacillota</taxon>
        <taxon>Bacilli</taxon>
        <taxon>Bacillales</taxon>
        <taxon>Paenibacillaceae</taxon>
        <taxon>Paenibacillus</taxon>
    </lineage>
</organism>
<dbReference type="Pfam" id="PF02811">
    <property type="entry name" value="PHP"/>
    <property type="match status" value="1"/>
</dbReference>
<comment type="caution">
    <text evidence="10">The sequence shown here is derived from an EMBL/GenBank/DDBJ whole genome shotgun (WGS) entry which is preliminary data.</text>
</comment>
<comment type="catalytic activity">
    <reaction evidence="7 8">
        <text>L-histidinol phosphate + H2O = L-histidinol + phosphate</text>
        <dbReference type="Rhea" id="RHEA:14465"/>
        <dbReference type="ChEBI" id="CHEBI:15377"/>
        <dbReference type="ChEBI" id="CHEBI:43474"/>
        <dbReference type="ChEBI" id="CHEBI:57699"/>
        <dbReference type="ChEBI" id="CHEBI:57980"/>
        <dbReference type="EC" id="3.1.3.15"/>
    </reaction>
</comment>
<dbReference type="SUPFAM" id="SSF89550">
    <property type="entry name" value="PHP domain-like"/>
    <property type="match status" value="1"/>
</dbReference>
<comment type="similarity">
    <text evidence="2 8">Belongs to the PHP hydrolase family. HisK subfamily.</text>
</comment>
<dbReference type="EC" id="3.1.3.15" evidence="3 8"/>
<dbReference type="InterPro" id="IPR010140">
    <property type="entry name" value="Histidinol_P_phosphatase_HisJ"/>
</dbReference>
<gene>
    <name evidence="10" type="ORF">BCM02_110235</name>
</gene>
<dbReference type="NCBIfam" id="TIGR01856">
    <property type="entry name" value="hisJ_fam"/>
    <property type="match status" value="1"/>
</dbReference>
<dbReference type="NCBIfam" id="NF005596">
    <property type="entry name" value="PRK07328.1"/>
    <property type="match status" value="1"/>
</dbReference>